<feature type="region of interest" description="Disordered" evidence="2">
    <location>
        <begin position="687"/>
        <end position="721"/>
    </location>
</feature>
<evidence type="ECO:0000256" key="2">
    <source>
        <dbReference type="SAM" id="MobiDB-lite"/>
    </source>
</evidence>
<name>A0A177WBF9_BATDL</name>
<accession>A0A177WBF9</accession>
<dbReference type="Proteomes" id="UP000077115">
    <property type="component" value="Unassembled WGS sequence"/>
</dbReference>
<feature type="compositionally biased region" description="Basic and acidic residues" evidence="2">
    <location>
        <begin position="635"/>
        <end position="645"/>
    </location>
</feature>
<organism evidence="3 4">
    <name type="scientific">Batrachochytrium dendrobatidis (strain JEL423)</name>
    <dbReference type="NCBI Taxonomy" id="403673"/>
    <lineage>
        <taxon>Eukaryota</taxon>
        <taxon>Fungi</taxon>
        <taxon>Fungi incertae sedis</taxon>
        <taxon>Chytridiomycota</taxon>
        <taxon>Chytridiomycota incertae sedis</taxon>
        <taxon>Chytridiomycetes</taxon>
        <taxon>Rhizophydiales</taxon>
        <taxon>Rhizophydiales incertae sedis</taxon>
        <taxon>Batrachochytrium</taxon>
    </lineage>
</organism>
<feature type="compositionally biased region" description="Polar residues" evidence="2">
    <location>
        <begin position="659"/>
        <end position="670"/>
    </location>
</feature>
<dbReference type="AlphaFoldDB" id="A0A177WBF9"/>
<feature type="coiled-coil region" evidence="1">
    <location>
        <begin position="18"/>
        <end position="52"/>
    </location>
</feature>
<reference evidence="3 4" key="2">
    <citation type="submission" date="2016-05" db="EMBL/GenBank/DDBJ databases">
        <title>Lineage-specific infection strategies underlie the spectrum of fungal disease in amphibians.</title>
        <authorList>
            <person name="Cuomo C.A."/>
            <person name="Farrer R.A."/>
            <person name="James T."/>
            <person name="Longcore J."/>
            <person name="Birren B."/>
        </authorList>
    </citation>
    <scope>NUCLEOTIDE SEQUENCE [LARGE SCALE GENOMIC DNA]</scope>
    <source>
        <strain evidence="3 4">JEL423</strain>
    </source>
</reference>
<feature type="compositionally biased region" description="Polar residues" evidence="2">
    <location>
        <begin position="600"/>
        <end position="623"/>
    </location>
</feature>
<proteinExistence type="predicted"/>
<sequence>METFQALTDSGLSRVDESEQLRIDIKVATQEISNLKSKVLLLENRLRELEICKKYPELREFHTVYPDGTPIPTLPEYCLPSPVQSEKNILVQTQKLDSKGHVNTDSQSIVDKTEQQGTCMFDSITSTQVALPPLLPSPISPIDCITLPVDDVTRPRYPIKPNASMPYSLSCSALSVKQKDMPRLMLDSTDACVSSSRSNTSQSNSLDCTRTPTLSNQVEMHSPNFQKNALSQHIQSLKSETDFSSQVRSTHISRRASEARQMPFSSAYSITDQNKIQELNNNSVSLMSIADDMSAMVAAESEISLLSFYAFEDSSMTQLHERNSISMRSKSVANSSEGNRYMGSELRSAKVIGAQSTNGWSENKWTKMVAQEPKPAEPFQPQQVDIETKNHDILSINNSTNAPTIAIEKQDAINPSQYYTDSMVMNRPSTKSFDFLSNNSTAAICELDRLFIQRLMAETTFKSFIPRPVFSSAKVLAEYANLFEKANDFLVQLEEYNTKCHITVEKALSAQMPSSDARPRSFSVQPIQYTMENNDTSRLHISTAQPSRQRSRSESPKCTQVKSMDLSYTSTALSNPRSFASIIQPLVIAKSKFRQHCVRSLSTPPNNQTSNSTRKGWNSSCHVGSTPVYRGASLRNKDTYSRDENATDDTGDNMVDVWSSPTNTSLQHHTNLSNRSSLFGQVIKLDEEKNTRPKTSRGRVSTSDKHEQVNLQEGCALDSNQ</sequence>
<gene>
    <name evidence="3" type="ORF">BDEG_21439</name>
</gene>
<reference evidence="3 4" key="1">
    <citation type="submission" date="2006-10" db="EMBL/GenBank/DDBJ databases">
        <title>The Genome Sequence of Batrachochytrium dendrobatidis JEL423.</title>
        <authorList>
            <consortium name="The Broad Institute Genome Sequencing Platform"/>
            <person name="Birren B."/>
            <person name="Lander E."/>
            <person name="Galagan J."/>
            <person name="Cuomo C."/>
            <person name="Devon K."/>
            <person name="Jaffe D."/>
            <person name="Butler J."/>
            <person name="Alvarez P."/>
            <person name="Gnerre S."/>
            <person name="Grabherr M."/>
            <person name="Kleber M."/>
            <person name="Mauceli E."/>
            <person name="Brockman W."/>
            <person name="Young S."/>
            <person name="LaButti K."/>
            <person name="Sykes S."/>
            <person name="DeCaprio D."/>
            <person name="Crawford M."/>
            <person name="Koehrsen M."/>
            <person name="Engels R."/>
            <person name="Montgomery P."/>
            <person name="Pearson M."/>
            <person name="Howarth C."/>
            <person name="Larson L."/>
            <person name="White J."/>
            <person name="O'Leary S."/>
            <person name="Kodira C."/>
            <person name="Zeng Q."/>
            <person name="Yandava C."/>
            <person name="Alvarado L."/>
            <person name="Longcore J."/>
            <person name="James T."/>
        </authorList>
    </citation>
    <scope>NUCLEOTIDE SEQUENCE [LARGE SCALE GENOMIC DNA]</scope>
    <source>
        <strain evidence="3 4">JEL423</strain>
    </source>
</reference>
<evidence type="ECO:0000313" key="3">
    <source>
        <dbReference type="EMBL" id="OAJ37419.1"/>
    </source>
</evidence>
<feature type="region of interest" description="Disordered" evidence="2">
    <location>
        <begin position="534"/>
        <end position="562"/>
    </location>
</feature>
<dbReference type="EMBL" id="DS022300">
    <property type="protein sequence ID" value="OAJ37419.1"/>
    <property type="molecule type" value="Genomic_DNA"/>
</dbReference>
<feature type="region of interest" description="Disordered" evidence="2">
    <location>
        <begin position="600"/>
        <end position="670"/>
    </location>
</feature>
<evidence type="ECO:0000256" key="1">
    <source>
        <dbReference type="SAM" id="Coils"/>
    </source>
</evidence>
<feature type="compositionally biased region" description="Polar residues" evidence="2">
    <location>
        <begin position="534"/>
        <end position="544"/>
    </location>
</feature>
<protein>
    <submittedName>
        <fullName evidence="3">Uncharacterized protein</fullName>
    </submittedName>
</protein>
<evidence type="ECO:0000313" key="4">
    <source>
        <dbReference type="Proteomes" id="UP000077115"/>
    </source>
</evidence>
<keyword evidence="1" id="KW-0175">Coiled coil</keyword>
<dbReference type="VEuPathDB" id="FungiDB:BDEG_21439"/>